<keyword evidence="3" id="KW-1185">Reference proteome</keyword>
<proteinExistence type="predicted"/>
<name>A0A1I5EZD4_9ACTN</name>
<protein>
    <submittedName>
        <fullName evidence="2">Uncharacterized protein</fullName>
    </submittedName>
</protein>
<evidence type="ECO:0000313" key="3">
    <source>
        <dbReference type="Proteomes" id="UP000183413"/>
    </source>
</evidence>
<dbReference type="InParanoid" id="A0A1I5EZD4"/>
<dbReference type="EMBL" id="FOVH01000004">
    <property type="protein sequence ID" value="SFO16749.1"/>
    <property type="molecule type" value="Genomic_DNA"/>
</dbReference>
<dbReference type="Proteomes" id="UP000183413">
    <property type="component" value="Unassembled WGS sequence"/>
</dbReference>
<dbReference type="InterPro" id="IPR013493">
    <property type="entry name" value="CHP02677"/>
</dbReference>
<accession>A0A1I5EZD4</accession>
<gene>
    <name evidence="2" type="ORF">SAMN04489713_104349</name>
</gene>
<evidence type="ECO:0000313" key="2">
    <source>
        <dbReference type="EMBL" id="SFO16749.1"/>
    </source>
</evidence>
<feature type="region of interest" description="Disordered" evidence="1">
    <location>
        <begin position="1"/>
        <end position="27"/>
    </location>
</feature>
<organism evidence="2 3">
    <name type="scientific">Actinomadura madurae</name>
    <dbReference type="NCBI Taxonomy" id="1993"/>
    <lineage>
        <taxon>Bacteria</taxon>
        <taxon>Bacillati</taxon>
        <taxon>Actinomycetota</taxon>
        <taxon>Actinomycetes</taxon>
        <taxon>Streptosporangiales</taxon>
        <taxon>Thermomonosporaceae</taxon>
        <taxon>Actinomadura</taxon>
    </lineage>
</organism>
<dbReference type="AlphaFoldDB" id="A0A1I5EZD4"/>
<reference evidence="2 3" key="1">
    <citation type="submission" date="2016-10" db="EMBL/GenBank/DDBJ databases">
        <authorList>
            <person name="de Groot N.N."/>
        </authorList>
    </citation>
    <scope>NUCLEOTIDE SEQUENCE [LARGE SCALE GENOMIC DNA]</scope>
    <source>
        <strain evidence="2 3">DSM 43067</strain>
    </source>
</reference>
<dbReference type="STRING" id="1993.SAMN04489713_104349"/>
<evidence type="ECO:0000256" key="1">
    <source>
        <dbReference type="SAM" id="MobiDB-lite"/>
    </source>
</evidence>
<sequence length="121" mass="13507">MEARGNERLLGLAARPEASEAVPDGADAAEAFGRAEAGAPESWRNRWRGLRDWFVSGGPDRPSQARLLRRPAVTAIEQHETAMHRLWRAAARCAMTEVDIPRGDRFSNRLDGSGVRAWSRW</sequence>
<dbReference type="Pfam" id="PF09660">
    <property type="entry name" value="DUF2397"/>
    <property type="match status" value="1"/>
</dbReference>